<dbReference type="SFLD" id="SFLDG00358">
    <property type="entry name" value="Main_(cytGST)"/>
    <property type="match status" value="1"/>
</dbReference>
<proteinExistence type="predicted"/>
<sequence length="426" mass="48530">MAAGTLYTYPDNFRAAKSLIAAQYAKANVKLAPNFVFGETNKSTEFTKKFPSGKVPAFETSDGKYLQDSNAIAYFVANDQLRGKNEYDAAQILQWIGFAEGEILPAGCAWVFPILGIIKNNAGAQEAFQRAKDDMKASLTVLNSHLLTRTYLVGERITLADIVVACNLLNPYKYVLDPDYRKPFANVNRWFNTLINQVQFKVVLGDVELCSKPAQAAAVQEGKGKKKDEKKHDKKQKEPKKEAPKKEKEPAEELDAADEALAAEPKSKDPFDSLPKGTFNMDDFKRCYSNEDESKSIPYFFEKFDPENYSIWYGEYKYANELTKVFMSCNLITGMFQRLDKMRKQAFASVCLFGEDNNSTISGIWVWRGQELAFPLSPDWQIDYESYDWKKLDPKDENTKKLVEQYFSWTGTDKDGRKFNQGKIFK</sequence>
<dbReference type="GO" id="GO:0003746">
    <property type="term" value="F:translation elongation factor activity"/>
    <property type="evidence" value="ECO:0007669"/>
    <property type="project" value="UniProtKB-UniRule"/>
</dbReference>
<dbReference type="SUPFAM" id="SSF89942">
    <property type="entry name" value="eEF1-gamma domain"/>
    <property type="match status" value="1"/>
</dbReference>
<evidence type="ECO:0000256" key="6">
    <source>
        <dbReference type="SAM" id="MobiDB-lite"/>
    </source>
</evidence>
<dbReference type="InterPro" id="IPR010987">
    <property type="entry name" value="Glutathione-S-Trfase_C-like"/>
</dbReference>
<dbReference type="FunFam" id="3.30.70.1010:FF:000001">
    <property type="entry name" value="Elongation factor 1-gamma 1"/>
    <property type="match status" value="1"/>
</dbReference>
<evidence type="ECO:0000259" key="9">
    <source>
        <dbReference type="PROSITE" id="PS50405"/>
    </source>
</evidence>
<dbReference type="GO" id="GO:0005737">
    <property type="term" value="C:cytoplasm"/>
    <property type="evidence" value="ECO:0007669"/>
    <property type="project" value="TreeGrafter"/>
</dbReference>
<dbReference type="AlphaFoldDB" id="A0AAV8Y4D5"/>
<dbReference type="Proteomes" id="UP001162162">
    <property type="component" value="Unassembled WGS sequence"/>
</dbReference>
<keyword evidence="3 5" id="KW-0648">Protein biosynthesis</keyword>
<dbReference type="InterPro" id="IPR050802">
    <property type="entry name" value="EF-GSTs"/>
</dbReference>
<dbReference type="FunFam" id="3.40.30.10:FF:000233">
    <property type="entry name" value="Elongation factor 1-gamma"/>
    <property type="match status" value="1"/>
</dbReference>
<dbReference type="FunFam" id="1.20.1050.10:FF:000006">
    <property type="entry name" value="Elongation factor 1 gamma"/>
    <property type="match status" value="1"/>
</dbReference>
<dbReference type="SFLD" id="SFLDS00019">
    <property type="entry name" value="Glutathione_Transferase_(cytos"/>
    <property type="match status" value="1"/>
</dbReference>
<dbReference type="CDD" id="cd03181">
    <property type="entry name" value="GST_C_EF1Bgamma_like"/>
    <property type="match status" value="1"/>
</dbReference>
<evidence type="ECO:0000259" key="8">
    <source>
        <dbReference type="PROSITE" id="PS50404"/>
    </source>
</evidence>
<dbReference type="CDD" id="cd03044">
    <property type="entry name" value="GST_N_EF1Bgamma"/>
    <property type="match status" value="1"/>
</dbReference>
<dbReference type="InterPro" id="IPR001662">
    <property type="entry name" value="EF1B_G_C"/>
</dbReference>
<evidence type="ECO:0000313" key="11">
    <source>
        <dbReference type="Proteomes" id="UP001162162"/>
    </source>
</evidence>
<comment type="caution">
    <text evidence="10">The sequence shown here is derived from an EMBL/GenBank/DDBJ whole genome shotgun (WGS) entry which is preliminary data.</text>
</comment>
<feature type="domain" description="GST N-terminal" evidence="8">
    <location>
        <begin position="2"/>
        <end position="84"/>
    </location>
</feature>
<dbReference type="Gene3D" id="1.20.1050.10">
    <property type="match status" value="1"/>
</dbReference>
<dbReference type="InterPro" id="IPR036249">
    <property type="entry name" value="Thioredoxin-like_sf"/>
</dbReference>
<feature type="domain" description="GST C-terminal" evidence="9">
    <location>
        <begin position="85"/>
        <end position="219"/>
    </location>
</feature>
<keyword evidence="2 5" id="KW-0251">Elongation factor</keyword>
<dbReference type="Pfam" id="PF02798">
    <property type="entry name" value="GST_N"/>
    <property type="match status" value="1"/>
</dbReference>
<feature type="compositionally biased region" description="Basic and acidic residues" evidence="6">
    <location>
        <begin position="222"/>
        <end position="251"/>
    </location>
</feature>
<dbReference type="GO" id="GO:0005634">
    <property type="term" value="C:nucleus"/>
    <property type="evidence" value="ECO:0007669"/>
    <property type="project" value="TreeGrafter"/>
</dbReference>
<dbReference type="PROSITE" id="PS50040">
    <property type="entry name" value="EF1G_C"/>
    <property type="match status" value="1"/>
</dbReference>
<dbReference type="InterPro" id="IPR036433">
    <property type="entry name" value="EF1B_G_C_sf"/>
</dbReference>
<dbReference type="SUPFAM" id="SSF47616">
    <property type="entry name" value="GST C-terminal domain-like"/>
    <property type="match status" value="1"/>
</dbReference>
<feature type="domain" description="EF-1-gamma C-terminal" evidence="7">
    <location>
        <begin position="267"/>
        <end position="426"/>
    </location>
</feature>
<dbReference type="PANTHER" id="PTHR43986">
    <property type="entry name" value="ELONGATION FACTOR 1-GAMMA"/>
    <property type="match status" value="1"/>
</dbReference>
<evidence type="ECO:0000256" key="3">
    <source>
        <dbReference type="ARBA" id="ARBA00022917"/>
    </source>
</evidence>
<reference evidence="10" key="1">
    <citation type="journal article" date="2023" name="Insect Mol. Biol.">
        <title>Genome sequencing provides insights into the evolution of gene families encoding plant cell wall-degrading enzymes in longhorned beetles.</title>
        <authorList>
            <person name="Shin N.R."/>
            <person name="Okamura Y."/>
            <person name="Kirsch R."/>
            <person name="Pauchet Y."/>
        </authorList>
    </citation>
    <scope>NUCLEOTIDE SEQUENCE</scope>
    <source>
        <tissue evidence="10">Midgut</tissue>
    </source>
</reference>
<evidence type="ECO:0000256" key="1">
    <source>
        <dbReference type="ARBA" id="ARBA00022218"/>
    </source>
</evidence>
<dbReference type="Gene3D" id="3.30.70.1010">
    <property type="entry name" value="Translation elongation factor EF1B, gamma chain, conserved domain"/>
    <property type="match status" value="1"/>
</dbReference>
<dbReference type="SUPFAM" id="SSF52833">
    <property type="entry name" value="Thioredoxin-like"/>
    <property type="match status" value="1"/>
</dbReference>
<dbReference type="SMART" id="SM01183">
    <property type="entry name" value="EF1G"/>
    <property type="match status" value="1"/>
</dbReference>
<evidence type="ECO:0000313" key="10">
    <source>
        <dbReference type="EMBL" id="KAJ8946272.1"/>
    </source>
</evidence>
<accession>A0AAV8Y4D5</accession>
<dbReference type="Gene3D" id="3.40.30.10">
    <property type="entry name" value="Glutaredoxin"/>
    <property type="match status" value="1"/>
</dbReference>
<dbReference type="EMBL" id="JAPWTK010000190">
    <property type="protein sequence ID" value="KAJ8946272.1"/>
    <property type="molecule type" value="Genomic_DNA"/>
</dbReference>
<dbReference type="InterPro" id="IPR040079">
    <property type="entry name" value="Glutathione_S-Trfase"/>
</dbReference>
<dbReference type="Pfam" id="PF00647">
    <property type="entry name" value="EF1G"/>
    <property type="match status" value="1"/>
</dbReference>
<evidence type="ECO:0000256" key="5">
    <source>
        <dbReference type="PROSITE-ProRule" id="PRU00519"/>
    </source>
</evidence>
<dbReference type="PROSITE" id="PS50404">
    <property type="entry name" value="GST_NTER"/>
    <property type="match status" value="1"/>
</dbReference>
<organism evidence="10 11">
    <name type="scientific">Aromia moschata</name>
    <dbReference type="NCBI Taxonomy" id="1265417"/>
    <lineage>
        <taxon>Eukaryota</taxon>
        <taxon>Metazoa</taxon>
        <taxon>Ecdysozoa</taxon>
        <taxon>Arthropoda</taxon>
        <taxon>Hexapoda</taxon>
        <taxon>Insecta</taxon>
        <taxon>Pterygota</taxon>
        <taxon>Neoptera</taxon>
        <taxon>Endopterygota</taxon>
        <taxon>Coleoptera</taxon>
        <taxon>Polyphaga</taxon>
        <taxon>Cucujiformia</taxon>
        <taxon>Chrysomeloidea</taxon>
        <taxon>Cerambycidae</taxon>
        <taxon>Cerambycinae</taxon>
        <taxon>Callichromatini</taxon>
        <taxon>Aromia</taxon>
    </lineage>
</organism>
<feature type="region of interest" description="Disordered" evidence="6">
    <location>
        <begin position="218"/>
        <end position="255"/>
    </location>
</feature>
<dbReference type="PROSITE" id="PS50405">
    <property type="entry name" value="GST_CTER"/>
    <property type="match status" value="1"/>
</dbReference>
<dbReference type="InterPro" id="IPR004045">
    <property type="entry name" value="Glutathione_S-Trfase_N"/>
</dbReference>
<dbReference type="InterPro" id="IPR004046">
    <property type="entry name" value="GST_C"/>
</dbReference>
<dbReference type="Pfam" id="PF00043">
    <property type="entry name" value="GST_C"/>
    <property type="match status" value="1"/>
</dbReference>
<evidence type="ECO:0000256" key="4">
    <source>
        <dbReference type="ARBA" id="ARBA00030426"/>
    </source>
</evidence>
<dbReference type="InterPro" id="IPR036282">
    <property type="entry name" value="Glutathione-S-Trfase_C_sf"/>
</dbReference>
<evidence type="ECO:0000259" key="7">
    <source>
        <dbReference type="PROSITE" id="PS50040"/>
    </source>
</evidence>
<protein>
    <recommendedName>
        <fullName evidence="1">Elongation factor 1-gamma</fullName>
    </recommendedName>
    <alternativeName>
        <fullName evidence="4">eEF-1B gamma</fullName>
    </alternativeName>
</protein>
<evidence type="ECO:0000256" key="2">
    <source>
        <dbReference type="ARBA" id="ARBA00022768"/>
    </source>
</evidence>
<keyword evidence="11" id="KW-1185">Reference proteome</keyword>
<name>A0AAV8Y4D5_9CUCU</name>
<dbReference type="PANTHER" id="PTHR43986:SF1">
    <property type="entry name" value="ELONGATION FACTOR 1-GAMMA"/>
    <property type="match status" value="1"/>
</dbReference>
<gene>
    <name evidence="10" type="ORF">NQ318_023122</name>
</gene>